<reference evidence="3" key="1">
    <citation type="journal article" date="2020" name="mSystems">
        <title>Genome- and Community-Level Interaction Insights into Carbon Utilization and Element Cycling Functions of Hydrothermarchaeota in Hydrothermal Sediment.</title>
        <authorList>
            <person name="Zhou Z."/>
            <person name="Liu Y."/>
            <person name="Xu W."/>
            <person name="Pan J."/>
            <person name="Luo Z.H."/>
            <person name="Li M."/>
        </authorList>
    </citation>
    <scope>NUCLEOTIDE SEQUENCE [LARGE SCALE GENOMIC DNA]</scope>
    <source>
        <strain evidence="3">SpSt-732</strain>
    </source>
</reference>
<comment type="caution">
    <text evidence="3">The sequence shown here is derived from an EMBL/GenBank/DDBJ whole genome shotgun (WGS) entry which is preliminary data.</text>
</comment>
<dbReference type="Pfam" id="PF12804">
    <property type="entry name" value="NTP_transf_3"/>
    <property type="match status" value="1"/>
</dbReference>
<protein>
    <recommendedName>
        <fullName evidence="2">MobA-like NTP transferase domain-containing protein</fullName>
    </recommendedName>
</protein>
<keyword evidence="1" id="KW-0808">Transferase</keyword>
<dbReference type="AlphaFoldDB" id="A0A7C4FEQ3"/>
<dbReference type="InterPro" id="IPR029044">
    <property type="entry name" value="Nucleotide-diphossugar_trans"/>
</dbReference>
<evidence type="ECO:0000259" key="2">
    <source>
        <dbReference type="Pfam" id="PF12804"/>
    </source>
</evidence>
<dbReference type="EMBL" id="DTFF01000013">
    <property type="protein sequence ID" value="HGI87063.1"/>
    <property type="molecule type" value="Genomic_DNA"/>
</dbReference>
<dbReference type="Gene3D" id="3.90.550.10">
    <property type="entry name" value="Spore Coat Polysaccharide Biosynthesis Protein SpsA, Chain A"/>
    <property type="match status" value="1"/>
</dbReference>
<dbReference type="PANTHER" id="PTHR19136:SF86">
    <property type="entry name" value="ADENOSYLCOBINAMIDE-PHOSPHATE GUANYLYLTRANSFERASE"/>
    <property type="match status" value="1"/>
</dbReference>
<dbReference type="SUPFAM" id="SSF53448">
    <property type="entry name" value="Nucleotide-diphospho-sugar transferases"/>
    <property type="match status" value="1"/>
</dbReference>
<evidence type="ECO:0000313" key="3">
    <source>
        <dbReference type="EMBL" id="HGI87063.1"/>
    </source>
</evidence>
<dbReference type="InterPro" id="IPR025877">
    <property type="entry name" value="MobA-like_NTP_Trfase"/>
</dbReference>
<name>A0A7C4FEQ3_9CREN</name>
<sequence>MFYAVQCIVMAGGRGTRFGSPTKFLRKVCGESIIERLLKQLESVCSHILVTLSKYTIAESKSLCNSYEVDCVELSGGGYVEDLTTSLSMCIKPPVLVLAADIVARSSIVIAKFVKRALAEHASVVTAVVNKGNGVEHAVGLSLFKALGGGDWTNIALPPNLIMDVDDVKDIEHAERVCASDT</sequence>
<feature type="domain" description="MobA-like NTP transferase" evidence="2">
    <location>
        <begin position="7"/>
        <end position="134"/>
    </location>
</feature>
<gene>
    <name evidence="3" type="ORF">ENV14_01495</name>
</gene>
<organism evidence="3">
    <name type="scientific">Ignisphaera aggregans</name>
    <dbReference type="NCBI Taxonomy" id="334771"/>
    <lineage>
        <taxon>Archaea</taxon>
        <taxon>Thermoproteota</taxon>
        <taxon>Thermoprotei</taxon>
        <taxon>Desulfurococcales</taxon>
        <taxon>Desulfurococcaceae</taxon>
        <taxon>Ignisphaera</taxon>
    </lineage>
</organism>
<dbReference type="PANTHER" id="PTHR19136">
    <property type="entry name" value="MOLYBDENUM COFACTOR GUANYLYLTRANSFERASE"/>
    <property type="match status" value="1"/>
</dbReference>
<dbReference type="GO" id="GO:0016779">
    <property type="term" value="F:nucleotidyltransferase activity"/>
    <property type="evidence" value="ECO:0007669"/>
    <property type="project" value="TreeGrafter"/>
</dbReference>
<proteinExistence type="predicted"/>
<evidence type="ECO:0000256" key="1">
    <source>
        <dbReference type="ARBA" id="ARBA00022679"/>
    </source>
</evidence>
<accession>A0A7C4FEQ3</accession>